<dbReference type="InterPro" id="IPR001296">
    <property type="entry name" value="Glyco_trans_1"/>
</dbReference>
<comment type="caution">
    <text evidence="3">The sequence shown here is derived from an EMBL/GenBank/DDBJ whole genome shotgun (WGS) entry which is preliminary data.</text>
</comment>
<evidence type="ECO:0000313" key="4">
    <source>
        <dbReference type="Proteomes" id="UP001197214"/>
    </source>
</evidence>
<keyword evidence="3" id="KW-0328">Glycosyltransferase</keyword>
<evidence type="ECO:0000259" key="1">
    <source>
        <dbReference type="Pfam" id="PF00534"/>
    </source>
</evidence>
<protein>
    <submittedName>
        <fullName evidence="3">Glycosyltransferase</fullName>
        <ecNumber evidence="3">2.4.-.-</ecNumber>
    </submittedName>
</protein>
<dbReference type="Pfam" id="PF00534">
    <property type="entry name" value="Glycos_transf_1"/>
    <property type="match status" value="1"/>
</dbReference>
<name>A0ABS6XLG9_9SPHN</name>
<dbReference type="EMBL" id="JAHWZX010000003">
    <property type="protein sequence ID" value="MBW4330270.1"/>
    <property type="molecule type" value="Genomic_DNA"/>
</dbReference>
<proteinExistence type="predicted"/>
<dbReference type="Pfam" id="PF13579">
    <property type="entry name" value="Glyco_trans_4_4"/>
    <property type="match status" value="1"/>
</dbReference>
<keyword evidence="4" id="KW-1185">Reference proteome</keyword>
<dbReference type="PANTHER" id="PTHR45947:SF13">
    <property type="entry name" value="TRANSFERASE"/>
    <property type="match status" value="1"/>
</dbReference>
<reference evidence="3 4" key="1">
    <citation type="submission" date="2021-07" db="EMBL/GenBank/DDBJ databases">
        <title>Stakelama flava sp. nov., a novel endophytic bacterium isolated from branch of Kandelia candel.</title>
        <authorList>
            <person name="Tuo L."/>
        </authorList>
    </citation>
    <scope>NUCLEOTIDE SEQUENCE [LARGE SCALE GENOMIC DNA]</scope>
    <source>
        <strain evidence="3 4">CBK3Z-3</strain>
    </source>
</reference>
<dbReference type="InterPro" id="IPR028098">
    <property type="entry name" value="Glyco_trans_4-like_N"/>
</dbReference>
<evidence type="ECO:0000313" key="3">
    <source>
        <dbReference type="EMBL" id="MBW4330270.1"/>
    </source>
</evidence>
<dbReference type="GO" id="GO:0016757">
    <property type="term" value="F:glycosyltransferase activity"/>
    <property type="evidence" value="ECO:0007669"/>
    <property type="project" value="UniProtKB-KW"/>
</dbReference>
<dbReference type="Proteomes" id="UP001197214">
    <property type="component" value="Unassembled WGS sequence"/>
</dbReference>
<evidence type="ECO:0000259" key="2">
    <source>
        <dbReference type="Pfam" id="PF13579"/>
    </source>
</evidence>
<dbReference type="InterPro" id="IPR050194">
    <property type="entry name" value="Glycosyltransferase_grp1"/>
</dbReference>
<dbReference type="PANTHER" id="PTHR45947">
    <property type="entry name" value="SULFOQUINOVOSYL TRANSFERASE SQD2"/>
    <property type="match status" value="1"/>
</dbReference>
<sequence>MRILIVHNRYQHAGGEDTVCDAEFELLRSAGHDVERLIFDNHEISGRMQAARTALLTPYNPRSRRLLARSIAGFAPDIVHVHNWFPLASPAIFDACAAHGVPVVWTLHNFRVTCVNALLFRNGRICEDCLGRSPVAGILHRCYRGSLGGSAIVAATEMLHAALGTWAHKVDRFIALNSFARDKFIQAGLPRERIVVKPNFLPDPGPPRDEPRAGALYIGRLSVEKGVDTLIQAWQRMPMALTIVGTGPEEPKLRKMAGKNPNIHFAGHCTHDAIASMLLRAQLLVVPSLWYENFPMVIVEALAHGVPALVSSGGALAQIVTDGVDGWHFAMGDAADLARVVRRLLETPSLLSAASTQARRRYEQDLTPVASLRQLEAIYAAARPHVQMR</sequence>
<feature type="domain" description="Glycosyltransferase subfamily 4-like N-terminal" evidence="2">
    <location>
        <begin position="24"/>
        <end position="199"/>
    </location>
</feature>
<gene>
    <name evidence="3" type="ORF">KY084_05215</name>
</gene>
<organism evidence="3 4">
    <name type="scientific">Stakelama flava</name>
    <dbReference type="NCBI Taxonomy" id="2860338"/>
    <lineage>
        <taxon>Bacteria</taxon>
        <taxon>Pseudomonadati</taxon>
        <taxon>Pseudomonadota</taxon>
        <taxon>Alphaproteobacteria</taxon>
        <taxon>Sphingomonadales</taxon>
        <taxon>Sphingomonadaceae</taxon>
        <taxon>Stakelama</taxon>
    </lineage>
</organism>
<feature type="domain" description="Glycosyl transferase family 1" evidence="1">
    <location>
        <begin position="210"/>
        <end position="360"/>
    </location>
</feature>
<keyword evidence="3" id="KW-0808">Transferase</keyword>
<accession>A0ABS6XLG9</accession>
<dbReference type="EC" id="2.4.-.-" evidence="3"/>
<dbReference type="RefSeq" id="WP_219237365.1">
    <property type="nucleotide sequence ID" value="NZ_JAHWZX010000003.1"/>
</dbReference>